<gene>
    <name evidence="2" type="ORF">BBI10_06340</name>
</gene>
<dbReference type="AlphaFoldDB" id="A0A1C2E9H2"/>
<evidence type="ECO:0000256" key="1">
    <source>
        <dbReference type="SAM" id="MobiDB-lite"/>
    </source>
</evidence>
<feature type="compositionally biased region" description="Basic and acidic residues" evidence="1">
    <location>
        <begin position="91"/>
        <end position="111"/>
    </location>
</feature>
<dbReference type="RefSeq" id="WP_065987537.1">
    <property type="nucleotide sequence ID" value="NZ_MDEN01000057.1"/>
</dbReference>
<comment type="caution">
    <text evidence="2">The sequence shown here is derived from an EMBL/GenBank/DDBJ whole genome shotgun (WGS) entry which is preliminary data.</text>
</comment>
<sequence length="119" mass="13607">MNARWAVLWCVVVFAGCQSTHDQLVAEGYPPAFADGFQDGCGSGRQSIDLMKGQFKKDVPRYLRDTLYAQGWSDGFRQCQAQLANSNVQDQGRDSIWNDRDRDWDRQRTQDAAKAYRSH</sequence>
<name>A0A1C2E9H2_9PSED</name>
<dbReference type="Proteomes" id="UP000095143">
    <property type="component" value="Unassembled WGS sequence"/>
</dbReference>
<reference evidence="2 3" key="1">
    <citation type="submission" date="2016-08" db="EMBL/GenBank/DDBJ databases">
        <title>Whole genome sequence of Pseudomonas graminis strain UASWS1507, a potential biological control agent for agriculture.</title>
        <authorList>
            <person name="Crovadore J."/>
            <person name="Calmin G."/>
            <person name="Chablais R."/>
            <person name="Cochard B."/>
            <person name="Lefort F."/>
        </authorList>
    </citation>
    <scope>NUCLEOTIDE SEQUENCE [LARGE SCALE GENOMIC DNA]</scope>
    <source>
        <strain evidence="2 3">UASWS1507</strain>
    </source>
</reference>
<feature type="region of interest" description="Disordered" evidence="1">
    <location>
        <begin position="86"/>
        <end position="119"/>
    </location>
</feature>
<evidence type="ECO:0008006" key="4">
    <source>
        <dbReference type="Google" id="ProtNLM"/>
    </source>
</evidence>
<evidence type="ECO:0000313" key="2">
    <source>
        <dbReference type="EMBL" id="OCX23634.1"/>
    </source>
</evidence>
<evidence type="ECO:0000313" key="3">
    <source>
        <dbReference type="Proteomes" id="UP000095143"/>
    </source>
</evidence>
<dbReference type="OrthoDB" id="5540985at2"/>
<dbReference type="PROSITE" id="PS51257">
    <property type="entry name" value="PROKAR_LIPOPROTEIN"/>
    <property type="match status" value="1"/>
</dbReference>
<proteinExistence type="predicted"/>
<dbReference type="EMBL" id="MDEN01000057">
    <property type="protein sequence ID" value="OCX23634.1"/>
    <property type="molecule type" value="Genomic_DNA"/>
</dbReference>
<protein>
    <recommendedName>
        <fullName evidence="4">Lipoprotein</fullName>
    </recommendedName>
</protein>
<organism evidence="2 3">
    <name type="scientific">Pseudomonas graminis</name>
    <dbReference type="NCBI Taxonomy" id="158627"/>
    <lineage>
        <taxon>Bacteria</taxon>
        <taxon>Pseudomonadati</taxon>
        <taxon>Pseudomonadota</taxon>
        <taxon>Gammaproteobacteria</taxon>
        <taxon>Pseudomonadales</taxon>
        <taxon>Pseudomonadaceae</taxon>
        <taxon>Pseudomonas</taxon>
    </lineage>
</organism>
<accession>A0A1C2E9H2</accession>